<evidence type="ECO:0000256" key="5">
    <source>
        <dbReference type="ARBA" id="ARBA00023136"/>
    </source>
</evidence>
<dbReference type="InterPro" id="IPR037185">
    <property type="entry name" value="EmrE-like"/>
</dbReference>
<evidence type="ECO:0000256" key="3">
    <source>
        <dbReference type="ARBA" id="ARBA00022692"/>
    </source>
</evidence>
<gene>
    <name evidence="8" type="ORF">PFY00_14025</name>
</gene>
<protein>
    <submittedName>
        <fullName evidence="8">DMT family transporter</fullName>
    </submittedName>
</protein>
<accession>A0ABT4XV68</accession>
<evidence type="ECO:0000256" key="1">
    <source>
        <dbReference type="ARBA" id="ARBA00004141"/>
    </source>
</evidence>
<dbReference type="Pfam" id="PF00892">
    <property type="entry name" value="EamA"/>
    <property type="match status" value="2"/>
</dbReference>
<feature type="transmembrane region" description="Helical" evidence="6">
    <location>
        <begin position="110"/>
        <end position="129"/>
    </location>
</feature>
<feature type="transmembrane region" description="Helical" evidence="6">
    <location>
        <begin position="138"/>
        <end position="155"/>
    </location>
</feature>
<feature type="transmembrane region" description="Helical" evidence="6">
    <location>
        <begin position="220"/>
        <end position="241"/>
    </location>
</feature>
<feature type="domain" description="EamA" evidence="7">
    <location>
        <begin position="164"/>
        <end position="291"/>
    </location>
</feature>
<comment type="similarity">
    <text evidence="2">Belongs to the drug/metabolite transporter (DMT) superfamily. 10 TMS drug/metabolite exporter (DME) (TC 2.A.7.3) family.</text>
</comment>
<feature type="transmembrane region" description="Helical" evidence="6">
    <location>
        <begin position="161"/>
        <end position="180"/>
    </location>
</feature>
<keyword evidence="3 6" id="KW-0812">Transmembrane</keyword>
<feature type="transmembrane region" description="Helical" evidence="6">
    <location>
        <begin position="12"/>
        <end position="33"/>
    </location>
</feature>
<dbReference type="SUPFAM" id="SSF103481">
    <property type="entry name" value="Multidrug resistance efflux transporter EmrE"/>
    <property type="match status" value="2"/>
</dbReference>
<keyword evidence="9" id="KW-1185">Reference proteome</keyword>
<feature type="transmembrane region" description="Helical" evidence="6">
    <location>
        <begin position="274"/>
        <end position="293"/>
    </location>
</feature>
<name>A0ABT4XV68_9RHOB</name>
<organism evidence="8 9">
    <name type="scientific">Thalassococcus lentus</name>
    <dbReference type="NCBI Taxonomy" id="1210524"/>
    <lineage>
        <taxon>Bacteria</taxon>
        <taxon>Pseudomonadati</taxon>
        <taxon>Pseudomonadota</taxon>
        <taxon>Alphaproteobacteria</taxon>
        <taxon>Rhodobacterales</taxon>
        <taxon>Roseobacteraceae</taxon>
        <taxon>Thalassococcus</taxon>
    </lineage>
</organism>
<evidence type="ECO:0000313" key="9">
    <source>
        <dbReference type="Proteomes" id="UP001210720"/>
    </source>
</evidence>
<feature type="transmembrane region" description="Helical" evidence="6">
    <location>
        <begin position="248"/>
        <end position="268"/>
    </location>
</feature>
<feature type="transmembrane region" description="Helical" evidence="6">
    <location>
        <begin position="192"/>
        <end position="214"/>
    </location>
</feature>
<evidence type="ECO:0000313" key="8">
    <source>
        <dbReference type="EMBL" id="MDA7425846.1"/>
    </source>
</evidence>
<keyword evidence="5 6" id="KW-0472">Membrane</keyword>
<keyword evidence="4 6" id="KW-1133">Transmembrane helix</keyword>
<comment type="subcellular location">
    <subcellularLocation>
        <location evidence="1">Membrane</location>
        <topology evidence="1">Multi-pass membrane protein</topology>
    </subcellularLocation>
</comment>
<evidence type="ECO:0000256" key="2">
    <source>
        <dbReference type="ARBA" id="ARBA00009853"/>
    </source>
</evidence>
<dbReference type="PANTHER" id="PTHR22911">
    <property type="entry name" value="ACYL-MALONYL CONDENSING ENZYME-RELATED"/>
    <property type="match status" value="1"/>
</dbReference>
<feature type="domain" description="EamA" evidence="7">
    <location>
        <begin position="14"/>
        <end position="152"/>
    </location>
</feature>
<dbReference type="EMBL" id="JAQIOY010000004">
    <property type="protein sequence ID" value="MDA7425846.1"/>
    <property type="molecule type" value="Genomic_DNA"/>
</dbReference>
<dbReference type="RefSeq" id="WP_271433198.1">
    <property type="nucleotide sequence ID" value="NZ_JAQIOY010000004.1"/>
</dbReference>
<sequence>MSPHSQARPANSGWAIFIMVGAAALVAVTSLIAKALGVGGGASGLHPLQVSMGRFWFALAALGLFVALRPSLRPAFDVSRWRLHLARSICGWIGVTAMFAAVAQMPMAEATAISFLNPVVTVVLAALMLSERLGVRKLAAMGLALAGAALILRPGSAAFQIAGVYALIAALILGLETIFIKRLTNAEPPLRILLFNNAIGAVLSGVAAFFVWTAPTAEQWLLLICLGGVMICAQGLFLQAMKRGEASYVIPAFYSVLVFAALYDWGLYGVIPDAFAFAGSALIMTGVILLSRVKA</sequence>
<evidence type="ECO:0000256" key="6">
    <source>
        <dbReference type="SAM" id="Phobius"/>
    </source>
</evidence>
<feature type="transmembrane region" description="Helical" evidence="6">
    <location>
        <begin position="84"/>
        <end position="104"/>
    </location>
</feature>
<reference evidence="8 9" key="1">
    <citation type="submission" date="2023-01" db="EMBL/GenBank/DDBJ databases">
        <title>Thalassococcus onchidii sp. nov., isolated from a marine invertebrate from the South China Sea.</title>
        <authorList>
            <person name="Xu S."/>
            <person name="Liu Z."/>
            <person name="Xu Y."/>
        </authorList>
    </citation>
    <scope>NUCLEOTIDE SEQUENCE [LARGE SCALE GENOMIC DNA]</scope>
    <source>
        <strain evidence="8 9">KCTC 32084</strain>
    </source>
</reference>
<proteinExistence type="inferred from homology"/>
<comment type="caution">
    <text evidence="8">The sequence shown here is derived from an EMBL/GenBank/DDBJ whole genome shotgun (WGS) entry which is preliminary data.</text>
</comment>
<dbReference type="PANTHER" id="PTHR22911:SF6">
    <property type="entry name" value="SOLUTE CARRIER FAMILY 35 MEMBER G1"/>
    <property type="match status" value="1"/>
</dbReference>
<evidence type="ECO:0000256" key="4">
    <source>
        <dbReference type="ARBA" id="ARBA00022989"/>
    </source>
</evidence>
<dbReference type="InterPro" id="IPR000620">
    <property type="entry name" value="EamA_dom"/>
</dbReference>
<feature type="transmembrane region" description="Helical" evidence="6">
    <location>
        <begin position="53"/>
        <end position="72"/>
    </location>
</feature>
<evidence type="ECO:0000259" key="7">
    <source>
        <dbReference type="Pfam" id="PF00892"/>
    </source>
</evidence>
<dbReference type="Proteomes" id="UP001210720">
    <property type="component" value="Unassembled WGS sequence"/>
</dbReference>